<dbReference type="PATRIC" id="fig|55802.8.peg.2285"/>
<protein>
    <submittedName>
        <fullName evidence="1">Uncharacterized protein</fullName>
    </submittedName>
</protein>
<dbReference type="AlphaFoldDB" id="A0A0S1XEF1"/>
<evidence type="ECO:0000313" key="2">
    <source>
        <dbReference type="Proteomes" id="UP000066042"/>
    </source>
</evidence>
<dbReference type="Proteomes" id="UP000066042">
    <property type="component" value="Chromosome"/>
</dbReference>
<dbReference type="EMBL" id="CP013050">
    <property type="protein sequence ID" value="ALM76202.1"/>
    <property type="molecule type" value="Genomic_DNA"/>
</dbReference>
<proteinExistence type="predicted"/>
<evidence type="ECO:0000313" key="1">
    <source>
        <dbReference type="EMBL" id="ALM76202.1"/>
    </source>
</evidence>
<gene>
    <name evidence="1" type="ORF">TBCH5v1_2306</name>
</gene>
<dbReference type="STRING" id="55802.TBCH5v1_2306"/>
<reference evidence="1 2" key="1">
    <citation type="journal article" date="2016" name="Genome Announc.">
        <title>Complete genome sequence of the hyperthermophilic and piezophilic archaeon Thermococcus barophilus Ch5, capable of growth at the expense of hydrogenogenesis from carbon monoxide and formate.</title>
        <authorList>
            <person name="Oger P."/>
            <person name="Sokolova T.G."/>
            <person name="Kozhevnikova D.A."/>
            <person name="Taranov E.A."/>
            <person name="Vannier P."/>
            <person name="Lee H.S."/>
            <person name="Kwon K.K."/>
            <person name="Kang S.G."/>
            <person name="Lee J.H."/>
            <person name="Bonch-Osmolovskaya E.A."/>
            <person name="Lebedinsky A.V."/>
        </authorList>
    </citation>
    <scope>NUCLEOTIDE SEQUENCE [LARGE SCALE GENOMIC DNA]</scope>
    <source>
        <strain evidence="2">Ch5</strain>
    </source>
</reference>
<sequence length="98" mass="11746">MKFRDVYDLYYLEKEAGLRIEDYVEEISQKLLFALKFERYSVNFQRVIKSISFLEATVTEEELFLLNVLFNAEDFKKFLERLHNCISVQFGQKSETIS</sequence>
<organism evidence="1 2">
    <name type="scientific">Thermococcus barophilus</name>
    <dbReference type="NCBI Taxonomy" id="55802"/>
    <lineage>
        <taxon>Archaea</taxon>
        <taxon>Methanobacteriati</taxon>
        <taxon>Methanobacteriota</taxon>
        <taxon>Thermococci</taxon>
        <taxon>Thermococcales</taxon>
        <taxon>Thermococcaceae</taxon>
        <taxon>Thermococcus</taxon>
    </lineage>
</organism>
<name>A0A0S1XEF1_THEBA</name>
<accession>A0A0S1XEF1</accession>